<feature type="compositionally biased region" description="Pro residues" evidence="2">
    <location>
        <begin position="356"/>
        <end position="366"/>
    </location>
</feature>
<evidence type="ECO:0000256" key="1">
    <source>
        <dbReference type="PROSITE-ProRule" id="PRU00497"/>
    </source>
</evidence>
<dbReference type="VEuPathDB" id="VectorBase:ADAC007509"/>
<reference evidence="3" key="2">
    <citation type="submission" date="2010-05" db="EMBL/GenBank/DDBJ databases">
        <authorList>
            <person name="Almeida L.G."/>
            <person name="Nicolas M.F."/>
            <person name="Souza R.C."/>
            <person name="Vasconcelos A.T.R."/>
        </authorList>
    </citation>
    <scope>NUCLEOTIDE SEQUENCE</scope>
</reference>
<reference evidence="3" key="3">
    <citation type="journal article" date="2013" name="Nucleic Acids Res.">
        <title>The genome of Anopheles darlingi, the main neotropical malaria vector.</title>
        <authorList>
            <person name="Marinotti O."/>
            <person name="Cerqueira G.C."/>
            <person name="de Almeida L.G."/>
            <person name="Ferro M.I."/>
            <person name="Loreto E.L."/>
            <person name="Zaha A."/>
            <person name="Teixeira S.M."/>
            <person name="Wespiser A.R."/>
            <person name="Almeida E Silva A."/>
            <person name="Schlindwein A.D."/>
            <person name="Pacheco A.C."/>
            <person name="Silva A.L."/>
            <person name="Graveley B.R."/>
            <person name="Walenz B.P."/>
            <person name="Lima Bde A."/>
            <person name="Ribeiro C.A."/>
            <person name="Nunes-Silva C.G."/>
            <person name="de Carvalho C.R."/>
            <person name="Soares C.M."/>
            <person name="de Menezes C.B."/>
            <person name="Matiolli C."/>
            <person name="Caffrey D."/>
            <person name="Araujo D.A."/>
            <person name="de Oliveira D.M."/>
            <person name="Golenbock D."/>
            <person name="Grisard E.C."/>
            <person name="Fantinatti-Garboggini F."/>
            <person name="de Carvalho F.M."/>
            <person name="Barcellos F.G."/>
            <person name="Prosdocimi F."/>
            <person name="May G."/>
            <person name="Azevedo Junior G.M."/>
            <person name="Guimaraes G.M."/>
            <person name="Goldman G.H."/>
            <person name="Padilha I.Q."/>
            <person name="Batista Jda S."/>
            <person name="Ferro J.A."/>
            <person name="Ribeiro J.M."/>
            <person name="Fietto J.L."/>
            <person name="Dabbas K.M."/>
            <person name="Cerdeira L."/>
            <person name="Agnez-Lima L.F."/>
            <person name="Brocchi M."/>
            <person name="de Carvalho M.O."/>
            <person name="Teixeira Mde M."/>
            <person name="Diniz Maia Mde M."/>
            <person name="Goldman M.H."/>
            <person name="Cruz Schneider M.P."/>
            <person name="Felipe M.S."/>
            <person name="Hungria M."/>
            <person name="Nicolas M.F."/>
            <person name="Pereira M."/>
            <person name="Montes M.A."/>
            <person name="Cantao M.E."/>
            <person name="Vincentz M."/>
            <person name="Rafael M.S."/>
            <person name="Silverman N."/>
            <person name="Stoco P.H."/>
            <person name="Souza R.C."/>
            <person name="Vicentini R."/>
            <person name="Gazzinelli R.T."/>
            <person name="Neves Rde O."/>
            <person name="Silva R."/>
            <person name="Astolfi-Filho S."/>
            <person name="Maciel T.E."/>
            <person name="Urmenyi T.P."/>
            <person name="Tadei W.P."/>
            <person name="Camargo E.P."/>
            <person name="de Vasconcelos A.T."/>
        </authorList>
    </citation>
    <scope>NUCLEOTIDE SEQUENCE</scope>
</reference>
<keyword evidence="1" id="KW-0193">Cuticle</keyword>
<accession>W5JD86</accession>
<feature type="compositionally biased region" description="Basic and acidic residues" evidence="2">
    <location>
        <begin position="26"/>
        <end position="37"/>
    </location>
</feature>
<proteinExistence type="predicted"/>
<dbReference type="PROSITE" id="PS51155">
    <property type="entry name" value="CHIT_BIND_RR_2"/>
    <property type="match status" value="1"/>
</dbReference>
<feature type="region of interest" description="Disordered" evidence="2">
    <location>
        <begin position="350"/>
        <end position="395"/>
    </location>
</feature>
<dbReference type="EMBL" id="ADMH02001855">
    <property type="protein sequence ID" value="ETN60855.1"/>
    <property type="molecule type" value="Genomic_DNA"/>
</dbReference>
<dbReference type="AlphaFoldDB" id="W5JD86"/>
<name>W5JD86_ANODA</name>
<dbReference type="Pfam" id="PF00379">
    <property type="entry name" value="Chitin_bind_4"/>
    <property type="match status" value="1"/>
</dbReference>
<evidence type="ECO:0000256" key="2">
    <source>
        <dbReference type="SAM" id="MobiDB-lite"/>
    </source>
</evidence>
<dbReference type="STRING" id="43151.W5JD86"/>
<comment type="caution">
    <text evidence="3">The sequence shown here is derived from an EMBL/GenBank/DDBJ whole genome shotgun (WGS) entry which is preliminary data.</text>
</comment>
<feature type="compositionally biased region" description="Low complexity" evidence="2">
    <location>
        <begin position="367"/>
        <end position="379"/>
    </location>
</feature>
<reference evidence="3" key="1">
    <citation type="journal article" date="2010" name="BMC Genomics">
        <title>Combination of measures distinguishes pre-miRNAs from other stem-loops in the genome of the newly sequenced Anopheles darlingi.</title>
        <authorList>
            <person name="Mendes N.D."/>
            <person name="Freitas A.T."/>
            <person name="Vasconcelos A.T."/>
            <person name="Sagot M.F."/>
        </authorList>
    </citation>
    <scope>NUCLEOTIDE SEQUENCE</scope>
</reference>
<protein>
    <submittedName>
        <fullName evidence="3">Uncharacterized protein</fullName>
    </submittedName>
</protein>
<feature type="region of interest" description="Disordered" evidence="2">
    <location>
        <begin position="22"/>
        <end position="43"/>
    </location>
</feature>
<dbReference type="VEuPathDB" id="VectorBase:ADAR2_010864"/>
<dbReference type="eggNOG" id="KOG3544">
    <property type="taxonomic scope" value="Eukaryota"/>
</dbReference>
<evidence type="ECO:0000313" key="3">
    <source>
        <dbReference type="EMBL" id="ETN60855.1"/>
    </source>
</evidence>
<sequence length="490" mass="53563">MASDSSIVLVLREHQSVATSALREPPWLKDQPERPVPNRDPLLQTWNGRITQAKGNGGGRNGFGMPDRGIGRASNREDSCWRRRKSMKCKYHTINSFFSIETLLRTGGANSVSLFGCVIVSSSVCGLRSLLRDSPLMLRLTLCVTIDRMWYGLVSPALRRSSGQLASRPTDRPAGRPGSIGVVVEVEFGATERDKIPGVSRLLLGMRRALATVASVGRTLHYGEEGIDVKINVEKNSNSYLSGKLPQGSFEYGLDVVKQKDNHFQHKVKGPDDVTYGCYGFVDPDGKPHLVHYVSDLKGYRIVPPESATKIYISRLERSISNVYQASQEKNVAWKDLFFPPACKQLYSEAKIATPAPTPRTTPRPTTPRRTPAPTTTRPRPTPTTPKPVIEPEFTQSSSNLCPSVVAPDAVAAPQPACSKVCDELKDELRDIKAKLKTLLDAVAEKPKSKGNAQYAYFPVMLSDGLPEGVDASSAKFAFPAAPQQQCGSG</sequence>
<dbReference type="InterPro" id="IPR000618">
    <property type="entry name" value="Insect_cuticle"/>
</dbReference>
<dbReference type="HOGENOM" id="CLU_556935_0_0_1"/>
<gene>
    <name evidence="3" type="ORF">AND_007509</name>
</gene>
<organism evidence="3">
    <name type="scientific">Anopheles darlingi</name>
    <name type="common">Mosquito</name>
    <dbReference type="NCBI Taxonomy" id="43151"/>
    <lineage>
        <taxon>Eukaryota</taxon>
        <taxon>Metazoa</taxon>
        <taxon>Ecdysozoa</taxon>
        <taxon>Arthropoda</taxon>
        <taxon>Hexapoda</taxon>
        <taxon>Insecta</taxon>
        <taxon>Pterygota</taxon>
        <taxon>Neoptera</taxon>
        <taxon>Endopterygota</taxon>
        <taxon>Diptera</taxon>
        <taxon>Nematocera</taxon>
        <taxon>Culicoidea</taxon>
        <taxon>Culicidae</taxon>
        <taxon>Anophelinae</taxon>
        <taxon>Anopheles</taxon>
    </lineage>
</organism>
<dbReference type="GO" id="GO:0042302">
    <property type="term" value="F:structural constituent of cuticle"/>
    <property type="evidence" value="ECO:0007669"/>
    <property type="project" value="UniProtKB-UniRule"/>
</dbReference>
<dbReference type="InParanoid" id="W5JD86"/>